<sequence length="128" mass="13715">MPMIPHQDATTRGLICPTCGWLVVSTALPAVLTDDRPWHLFAAGFPTTDRDRLKALAEVRGINLVEAAKLVRTMGPAPDTLVFEGRASELVQHMARLRAAGVTVATDPGFPHDTPAALAAARRVRVAL</sequence>
<protein>
    <submittedName>
        <fullName evidence="1">50S ribosomal protein L7/L12</fullName>
    </submittedName>
</protein>
<evidence type="ECO:0000313" key="1">
    <source>
        <dbReference type="EMBL" id="HAE47297.1"/>
    </source>
</evidence>
<keyword evidence="1" id="KW-0687">Ribonucleoprotein</keyword>
<evidence type="ECO:0000313" key="2">
    <source>
        <dbReference type="Proteomes" id="UP000257706"/>
    </source>
</evidence>
<dbReference type="Proteomes" id="UP000257706">
    <property type="component" value="Unassembled WGS sequence"/>
</dbReference>
<name>A0A3B9IJ16_9PROT</name>
<gene>
    <name evidence="1" type="ORF">DCK97_07740</name>
</gene>
<reference evidence="1 2" key="1">
    <citation type="journal article" date="2018" name="Nat. Biotechnol.">
        <title>A standardized bacterial taxonomy based on genome phylogeny substantially revises the tree of life.</title>
        <authorList>
            <person name="Parks D.H."/>
            <person name="Chuvochina M."/>
            <person name="Waite D.W."/>
            <person name="Rinke C."/>
            <person name="Skarshewski A."/>
            <person name="Chaumeil P.A."/>
            <person name="Hugenholtz P."/>
        </authorList>
    </citation>
    <scope>NUCLEOTIDE SEQUENCE [LARGE SCALE GENOMIC DNA]</scope>
    <source>
        <strain evidence="1">UBA8739</strain>
    </source>
</reference>
<dbReference type="GO" id="GO:0005840">
    <property type="term" value="C:ribosome"/>
    <property type="evidence" value="ECO:0007669"/>
    <property type="project" value="UniProtKB-KW"/>
</dbReference>
<organism evidence="1 2">
    <name type="scientific">Tistrella mobilis</name>
    <dbReference type="NCBI Taxonomy" id="171437"/>
    <lineage>
        <taxon>Bacteria</taxon>
        <taxon>Pseudomonadati</taxon>
        <taxon>Pseudomonadota</taxon>
        <taxon>Alphaproteobacteria</taxon>
        <taxon>Geminicoccales</taxon>
        <taxon>Geminicoccaceae</taxon>
        <taxon>Tistrella</taxon>
    </lineage>
</organism>
<accession>A0A3B9IJ16</accession>
<keyword evidence="1" id="KW-0689">Ribosomal protein</keyword>
<dbReference type="AlphaFoldDB" id="A0A3B9IJ16"/>
<proteinExistence type="predicted"/>
<dbReference type="EMBL" id="DMAI01000122">
    <property type="protein sequence ID" value="HAE47297.1"/>
    <property type="molecule type" value="Genomic_DNA"/>
</dbReference>
<comment type="caution">
    <text evidence="1">The sequence shown here is derived from an EMBL/GenBank/DDBJ whole genome shotgun (WGS) entry which is preliminary data.</text>
</comment>